<dbReference type="EMBL" id="SMBU01000019">
    <property type="protein sequence ID" value="TCU93268.1"/>
    <property type="molecule type" value="Genomic_DNA"/>
</dbReference>
<keyword evidence="1" id="KW-0732">Signal</keyword>
<name>A0A4R3US80_ROSSA</name>
<dbReference type="RefSeq" id="WP_132573495.1">
    <property type="nucleotide sequence ID" value="NZ_CBCSGL010000017.1"/>
</dbReference>
<dbReference type="Proteomes" id="UP000295110">
    <property type="component" value="Unassembled WGS sequence"/>
</dbReference>
<dbReference type="OrthoDB" id="9771961at2"/>
<evidence type="ECO:0000313" key="3">
    <source>
        <dbReference type="EMBL" id="TCU93268.1"/>
    </source>
</evidence>
<dbReference type="InterPro" id="IPR052559">
    <property type="entry name" value="V-haloperoxidase"/>
</dbReference>
<evidence type="ECO:0000313" key="4">
    <source>
        <dbReference type="Proteomes" id="UP000295110"/>
    </source>
</evidence>
<dbReference type="AlphaFoldDB" id="A0A4R3US80"/>
<keyword evidence="4" id="KW-1185">Reference proteome</keyword>
<reference evidence="3 4" key="1">
    <citation type="submission" date="2019-03" db="EMBL/GenBank/DDBJ databases">
        <title>Genomic Encyclopedia of Type Strains, Phase IV (KMG-IV): sequencing the most valuable type-strain genomes for metagenomic binning, comparative biology and taxonomic classification.</title>
        <authorList>
            <person name="Goeker M."/>
        </authorList>
    </citation>
    <scope>NUCLEOTIDE SEQUENCE [LARGE SCALE GENOMIC DNA]</scope>
    <source>
        <strain evidence="3 4">DSM 654</strain>
    </source>
</reference>
<dbReference type="PANTHER" id="PTHR34599">
    <property type="entry name" value="PEROXIDASE-RELATED"/>
    <property type="match status" value="1"/>
</dbReference>
<evidence type="ECO:0000256" key="1">
    <source>
        <dbReference type="SAM" id="SignalP"/>
    </source>
</evidence>
<proteinExistence type="predicted"/>
<gene>
    <name evidence="3" type="ORF">EV671_101967</name>
</gene>
<evidence type="ECO:0000259" key="2">
    <source>
        <dbReference type="Pfam" id="PF01569"/>
    </source>
</evidence>
<dbReference type="Gene3D" id="1.10.606.20">
    <property type="match status" value="1"/>
</dbReference>
<accession>A0A4R3US80</accession>
<dbReference type="Pfam" id="PF01569">
    <property type="entry name" value="PAP2"/>
    <property type="match status" value="1"/>
</dbReference>
<dbReference type="InterPro" id="IPR036938">
    <property type="entry name" value="PAP2/HPO_sf"/>
</dbReference>
<feature type="chain" id="PRO_5020604639" evidence="1">
    <location>
        <begin position="23"/>
        <end position="408"/>
    </location>
</feature>
<feature type="signal peptide" evidence="1">
    <location>
        <begin position="1"/>
        <end position="22"/>
    </location>
</feature>
<dbReference type="PROSITE" id="PS51257">
    <property type="entry name" value="PROKAR_LIPOPROTEIN"/>
    <property type="match status" value="1"/>
</dbReference>
<sequence length="408" mass="43542">MAFRNAAVVLFCSLAMGSGACADAITDWNETACDASAKLGPGAPGHRAMAVVQVAVFEAVNAIEPRYQPYLERVPAPPGASVDAAVAAANRSVLMALIPAEKAAVESAYRAALQGLPDGAAKADGIAVGEKAAALVLARAAADGANGPDNYQWQTVLGRYVPTVIPAAPTWPRRKPWIMDSASQFRPGPPPDLASETWARDLQEVRLLGGRNSTARSAAQTDIARFWEETRPLVYHPLLRAVARMPGRSVTQNARLYAAASMAMDDALIAVFDAKYTYNFWRPITAIRIEHQAGHAKSEADLGWTPLIPTPMHPEYPCAHCVVSGALGAVIREELQGQPPPRLSSTSPAAPGMTREWGSVDAFMEEVRLARIYDGVHYRNSTVEGSKLGMAVGRLVQQRFGAPAGGRQ</sequence>
<protein>
    <submittedName>
        <fullName evidence="3">PAP2 superfamily protein</fullName>
    </submittedName>
</protein>
<comment type="caution">
    <text evidence="3">The sequence shown here is derived from an EMBL/GenBank/DDBJ whole genome shotgun (WGS) entry which is preliminary data.</text>
</comment>
<dbReference type="PANTHER" id="PTHR34599:SF1">
    <property type="entry name" value="PHOSPHATIDIC ACID PHOSPHATASE TYPE 2_HALOPEROXIDASE DOMAIN-CONTAINING PROTEIN"/>
    <property type="match status" value="1"/>
</dbReference>
<feature type="domain" description="Phosphatidic acid phosphatase type 2/haloperoxidase" evidence="2">
    <location>
        <begin position="256"/>
        <end position="396"/>
    </location>
</feature>
<dbReference type="InterPro" id="IPR000326">
    <property type="entry name" value="PAP2/HPO"/>
</dbReference>
<dbReference type="SUPFAM" id="SSF48317">
    <property type="entry name" value="Acid phosphatase/Vanadium-dependent haloperoxidase"/>
    <property type="match status" value="1"/>
</dbReference>
<organism evidence="3 4">
    <name type="scientific">Roseateles saccharophilus</name>
    <name type="common">Pseudomonas saccharophila</name>
    <dbReference type="NCBI Taxonomy" id="304"/>
    <lineage>
        <taxon>Bacteria</taxon>
        <taxon>Pseudomonadati</taxon>
        <taxon>Pseudomonadota</taxon>
        <taxon>Betaproteobacteria</taxon>
        <taxon>Burkholderiales</taxon>
        <taxon>Sphaerotilaceae</taxon>
        <taxon>Roseateles</taxon>
    </lineage>
</organism>
<dbReference type="CDD" id="cd03398">
    <property type="entry name" value="PAP2_haloperoxidase"/>
    <property type="match status" value="1"/>
</dbReference>